<keyword evidence="2" id="KW-1185">Reference proteome</keyword>
<dbReference type="AlphaFoldDB" id="A0AAV2Z360"/>
<accession>A0AAV2Z360</accession>
<proteinExistence type="predicted"/>
<reference evidence="1" key="2">
    <citation type="journal article" date="2023" name="Microbiol Resour">
        <title>Decontamination and Annotation of the Draft Genome Sequence of the Oomycete Lagenidium giganteum ARSEF 373.</title>
        <authorList>
            <person name="Morgan W.R."/>
            <person name="Tartar A."/>
        </authorList>
    </citation>
    <scope>NUCLEOTIDE SEQUENCE</scope>
    <source>
        <strain evidence="1">ARSEF 373</strain>
    </source>
</reference>
<evidence type="ECO:0000313" key="1">
    <source>
        <dbReference type="EMBL" id="DBA01388.1"/>
    </source>
</evidence>
<dbReference type="EMBL" id="DAKRPA010000048">
    <property type="protein sequence ID" value="DBA01388.1"/>
    <property type="molecule type" value="Genomic_DNA"/>
</dbReference>
<protein>
    <submittedName>
        <fullName evidence="1">Uncharacterized protein</fullName>
    </submittedName>
</protein>
<comment type="caution">
    <text evidence="1">The sequence shown here is derived from an EMBL/GenBank/DDBJ whole genome shotgun (WGS) entry which is preliminary data.</text>
</comment>
<evidence type="ECO:0000313" key="2">
    <source>
        <dbReference type="Proteomes" id="UP001146120"/>
    </source>
</evidence>
<gene>
    <name evidence="1" type="ORF">N0F65_007285</name>
</gene>
<reference evidence="1" key="1">
    <citation type="submission" date="2022-11" db="EMBL/GenBank/DDBJ databases">
        <authorList>
            <person name="Morgan W.R."/>
            <person name="Tartar A."/>
        </authorList>
    </citation>
    <scope>NUCLEOTIDE SEQUENCE</scope>
    <source>
        <strain evidence="1">ARSEF 373</strain>
    </source>
</reference>
<dbReference type="Proteomes" id="UP001146120">
    <property type="component" value="Unassembled WGS sequence"/>
</dbReference>
<name>A0AAV2Z360_9STRA</name>
<sequence length="68" mass="7997">METFTTCVISIDSKQTEISEDLNRRERWLTIIQGMARRASMRKISRRPSVFSSVQLRCWMAQKGSTWT</sequence>
<organism evidence="1 2">
    <name type="scientific">Lagenidium giganteum</name>
    <dbReference type="NCBI Taxonomy" id="4803"/>
    <lineage>
        <taxon>Eukaryota</taxon>
        <taxon>Sar</taxon>
        <taxon>Stramenopiles</taxon>
        <taxon>Oomycota</taxon>
        <taxon>Peronosporomycetes</taxon>
        <taxon>Pythiales</taxon>
        <taxon>Pythiaceae</taxon>
    </lineage>
</organism>